<keyword evidence="3" id="KW-1185">Reference proteome</keyword>
<name>A0A1X7E9N0_9BACT</name>
<dbReference type="PANTHER" id="PTHR40453">
    <property type="entry name" value="PROTEIN YOEF"/>
    <property type="match status" value="1"/>
</dbReference>
<organism evidence="2 3">
    <name type="scientific">Desulfovibrio gilichinskyi</name>
    <dbReference type="NCBI Taxonomy" id="1519643"/>
    <lineage>
        <taxon>Bacteria</taxon>
        <taxon>Pseudomonadati</taxon>
        <taxon>Thermodesulfobacteriota</taxon>
        <taxon>Desulfovibrionia</taxon>
        <taxon>Desulfovibrionales</taxon>
        <taxon>Desulfovibrionaceae</taxon>
        <taxon>Desulfovibrio</taxon>
    </lineage>
</organism>
<dbReference type="PANTHER" id="PTHR40453:SF1">
    <property type="entry name" value="PROTEIN YOEF"/>
    <property type="match status" value="1"/>
</dbReference>
<reference evidence="3" key="1">
    <citation type="submission" date="2017-04" db="EMBL/GenBank/DDBJ databases">
        <authorList>
            <person name="Varghese N."/>
            <person name="Submissions S."/>
        </authorList>
    </citation>
    <scope>NUCLEOTIDE SEQUENCE [LARGE SCALE GENOMIC DNA]</scope>
    <source>
        <strain evidence="3">K3S</strain>
    </source>
</reference>
<dbReference type="Gene3D" id="3.40.50.300">
    <property type="entry name" value="P-loop containing nucleotide triphosphate hydrolases"/>
    <property type="match status" value="1"/>
</dbReference>
<dbReference type="Proteomes" id="UP000192906">
    <property type="component" value="Unassembled WGS sequence"/>
</dbReference>
<sequence>MKKVMLIGETRVGKSTLIQSLSGEDYSSHRAMAVEYCGPFINIPGEFLENSRFYHVLISTSVECDILVLIQDATRSSSLFPPLFASMFNRKIIGVITKTDVPDANVERAERLLRNAGVKEVVAVSSETGAGLDILRSMLL</sequence>
<dbReference type="SUPFAM" id="SSF52540">
    <property type="entry name" value="P-loop containing nucleoside triphosphate hydrolases"/>
    <property type="match status" value="1"/>
</dbReference>
<gene>
    <name evidence="2" type="ORF">SAMN06295933_2802</name>
</gene>
<dbReference type="EMBL" id="FWZU01000004">
    <property type="protein sequence ID" value="SMF29915.1"/>
    <property type="molecule type" value="Genomic_DNA"/>
</dbReference>
<evidence type="ECO:0000256" key="1">
    <source>
        <dbReference type="PIRNR" id="PIRNR036409"/>
    </source>
</evidence>
<protein>
    <submittedName>
        <fullName evidence="2">Ethanolamine utilization protein EutP</fullName>
    </submittedName>
</protein>
<comment type="similarity">
    <text evidence="1">Belongs to the EutP/PduV family.</text>
</comment>
<dbReference type="GO" id="GO:0006576">
    <property type="term" value="P:biogenic amine metabolic process"/>
    <property type="evidence" value="ECO:0007669"/>
    <property type="project" value="InterPro"/>
</dbReference>
<dbReference type="AlphaFoldDB" id="A0A1X7E9N0"/>
<accession>A0A1X7E9N0</accession>
<keyword evidence="1" id="KW-0547">Nucleotide-binding</keyword>
<dbReference type="GO" id="GO:0005524">
    <property type="term" value="F:ATP binding"/>
    <property type="evidence" value="ECO:0007669"/>
    <property type="project" value="UniProtKB-UniRule"/>
</dbReference>
<dbReference type="STRING" id="1519643.SAMN06295933_2802"/>
<dbReference type="OrthoDB" id="6179at2"/>
<dbReference type="InterPro" id="IPR027417">
    <property type="entry name" value="P-loop_NTPase"/>
</dbReference>
<proteinExistence type="inferred from homology"/>
<evidence type="ECO:0000313" key="2">
    <source>
        <dbReference type="EMBL" id="SMF29915.1"/>
    </source>
</evidence>
<dbReference type="Pfam" id="PF10662">
    <property type="entry name" value="PduV-EutP"/>
    <property type="match status" value="1"/>
</dbReference>
<dbReference type="InterPro" id="IPR012381">
    <property type="entry name" value="EutP_PduV"/>
</dbReference>
<evidence type="ECO:0000313" key="3">
    <source>
        <dbReference type="Proteomes" id="UP000192906"/>
    </source>
</evidence>
<dbReference type="PIRSF" id="PIRSF036409">
    <property type="entry name" value="EutP_PduV"/>
    <property type="match status" value="1"/>
</dbReference>